<dbReference type="OMA" id="CGISTWT"/>
<dbReference type="PANTHER" id="PTHR24276">
    <property type="entry name" value="POLYSERASE-RELATED"/>
    <property type="match status" value="1"/>
</dbReference>
<dbReference type="Proteomes" id="UP000008711">
    <property type="component" value="Unassembled WGS sequence"/>
</dbReference>
<dbReference type="SMART" id="SM00020">
    <property type="entry name" value="Tryp_SPc"/>
    <property type="match status" value="1"/>
</dbReference>
<dbReference type="Gene3D" id="2.40.10.10">
    <property type="entry name" value="Trypsin-like serine proteases"/>
    <property type="match status" value="1"/>
</dbReference>
<evidence type="ECO:0000259" key="6">
    <source>
        <dbReference type="PROSITE" id="PS50240"/>
    </source>
</evidence>
<evidence type="ECO:0000256" key="1">
    <source>
        <dbReference type="ARBA" id="ARBA00022670"/>
    </source>
</evidence>
<keyword evidence="1" id="KW-0645">Protease</keyword>
<evidence type="ECO:0000256" key="3">
    <source>
        <dbReference type="ARBA" id="ARBA00022801"/>
    </source>
</evidence>
<dbReference type="GO" id="GO:0004252">
    <property type="term" value="F:serine-type endopeptidase activity"/>
    <property type="evidence" value="ECO:0007669"/>
    <property type="project" value="InterPro"/>
</dbReference>
<dbReference type="InterPro" id="IPR009003">
    <property type="entry name" value="Peptidase_S1_PA"/>
</dbReference>
<evidence type="ECO:0000256" key="4">
    <source>
        <dbReference type="ARBA" id="ARBA00022825"/>
    </source>
</evidence>
<evidence type="ECO:0000256" key="5">
    <source>
        <dbReference type="ARBA" id="ARBA00023157"/>
    </source>
</evidence>
<accession>B3P5U6</accession>
<dbReference type="Pfam" id="PF00089">
    <property type="entry name" value="Trypsin"/>
    <property type="match status" value="1"/>
</dbReference>
<evidence type="ECO:0000313" key="8">
    <source>
        <dbReference type="Proteomes" id="UP000008711"/>
    </source>
</evidence>
<keyword evidence="2" id="KW-0732">Signal</keyword>
<keyword evidence="4" id="KW-0720">Serine protease</keyword>
<dbReference type="InterPro" id="IPR050430">
    <property type="entry name" value="Peptidase_S1"/>
</dbReference>
<keyword evidence="8" id="KW-1185">Reference proteome</keyword>
<gene>
    <name evidence="7" type="primary">Dere\GG12075</name>
    <name evidence="7" type="ORF">Dere_GG12075</name>
</gene>
<dbReference type="AlphaFoldDB" id="B3P5U6"/>
<sequence>MSEFHVIGGKSWEFTGHDSNLKKNKLIKVRIHPKYAKEKFIADVAVAKIKYPLNNKNVGYAQICRSDLSPNDTLIAAGWGFEGGIWDELKRKTFRMMKVSFVGMRDCQKKLGGKLPPNIICAGGYNNQTLCFGDSGGPLLLGLEVCGINTWTFECGNNAKPDVYMDVRYYASFIEETISDMGF</sequence>
<dbReference type="OrthoDB" id="546450at2759"/>
<name>B3P5U6_DROER</name>
<dbReference type="KEGG" id="der:6554280"/>
<dbReference type="SUPFAM" id="SSF50494">
    <property type="entry name" value="Trypsin-like serine proteases"/>
    <property type="match status" value="1"/>
</dbReference>
<dbReference type="PROSITE" id="PS50240">
    <property type="entry name" value="TRYPSIN_DOM"/>
    <property type="match status" value="1"/>
</dbReference>
<reference evidence="7 8" key="2">
    <citation type="journal article" date="2008" name="Bioinformatics">
        <title>Assembly reconciliation.</title>
        <authorList>
            <person name="Zimin A.V."/>
            <person name="Smith D.R."/>
            <person name="Sutton G."/>
            <person name="Yorke J.A."/>
        </authorList>
    </citation>
    <scope>NUCLEOTIDE SEQUENCE [LARGE SCALE GENOMIC DNA]</scope>
    <source>
        <strain evidence="7 8">TSC#14021-0224.01</strain>
    </source>
</reference>
<dbReference type="PhylomeDB" id="B3P5U6"/>
<dbReference type="InterPro" id="IPR001254">
    <property type="entry name" value="Trypsin_dom"/>
</dbReference>
<feature type="domain" description="Peptidase S1" evidence="6">
    <location>
        <begin position="1"/>
        <end position="179"/>
    </location>
</feature>
<dbReference type="EMBL" id="CH954182">
    <property type="protein sequence ID" value="EDV53346.1"/>
    <property type="molecule type" value="Genomic_DNA"/>
</dbReference>
<proteinExistence type="predicted"/>
<dbReference type="PANTHER" id="PTHR24276:SF98">
    <property type="entry name" value="FI18310P1-RELATED"/>
    <property type="match status" value="1"/>
</dbReference>
<reference evidence="7 8" key="1">
    <citation type="journal article" date="2007" name="Nature">
        <title>Evolution of genes and genomes on the Drosophila phylogeny.</title>
        <authorList>
            <consortium name="Drosophila 12 Genomes Consortium"/>
            <person name="Clark A.G."/>
            <person name="Eisen M.B."/>
            <person name="Smith D.R."/>
            <person name="Bergman C.M."/>
            <person name="Oliver B."/>
            <person name="Markow T.A."/>
            <person name="Kaufman T.C."/>
            <person name="Kellis M."/>
            <person name="Gelbart W."/>
            <person name="Iyer V.N."/>
            <person name="Pollard D.A."/>
            <person name="Sackton T.B."/>
            <person name="Larracuente A.M."/>
            <person name="Singh N.D."/>
            <person name="Abad J.P."/>
            <person name="Abt D.N."/>
            <person name="Adryan B."/>
            <person name="Aguade M."/>
            <person name="Akashi H."/>
            <person name="Anderson W.W."/>
            <person name="Aquadro C.F."/>
            <person name="Ardell D.H."/>
            <person name="Arguello R."/>
            <person name="Artieri C.G."/>
            <person name="Barbash D.A."/>
            <person name="Barker D."/>
            <person name="Barsanti P."/>
            <person name="Batterham P."/>
            <person name="Batzoglou S."/>
            <person name="Begun D."/>
            <person name="Bhutkar A."/>
            <person name="Blanco E."/>
            <person name="Bosak S.A."/>
            <person name="Bradley R.K."/>
            <person name="Brand A.D."/>
            <person name="Brent M.R."/>
            <person name="Brooks A.N."/>
            <person name="Brown R.H."/>
            <person name="Butlin R.K."/>
            <person name="Caggese C."/>
            <person name="Calvi B.R."/>
            <person name="Bernardo de Carvalho A."/>
            <person name="Caspi A."/>
            <person name="Castrezana S."/>
            <person name="Celniker S.E."/>
            <person name="Chang J.L."/>
            <person name="Chapple C."/>
            <person name="Chatterji S."/>
            <person name="Chinwalla A."/>
            <person name="Civetta A."/>
            <person name="Clifton S.W."/>
            <person name="Comeron J.M."/>
            <person name="Costello J.C."/>
            <person name="Coyne J.A."/>
            <person name="Daub J."/>
            <person name="David R.G."/>
            <person name="Delcher A.L."/>
            <person name="Delehaunty K."/>
            <person name="Do C.B."/>
            <person name="Ebling H."/>
            <person name="Edwards K."/>
            <person name="Eickbush T."/>
            <person name="Evans J.D."/>
            <person name="Filipski A."/>
            <person name="Findeiss S."/>
            <person name="Freyhult E."/>
            <person name="Fulton L."/>
            <person name="Fulton R."/>
            <person name="Garcia A.C."/>
            <person name="Gardiner A."/>
            <person name="Garfield D.A."/>
            <person name="Garvin B.E."/>
            <person name="Gibson G."/>
            <person name="Gilbert D."/>
            <person name="Gnerre S."/>
            <person name="Godfrey J."/>
            <person name="Good R."/>
            <person name="Gotea V."/>
            <person name="Gravely B."/>
            <person name="Greenberg A.J."/>
            <person name="Griffiths-Jones S."/>
            <person name="Gross S."/>
            <person name="Guigo R."/>
            <person name="Gustafson E.A."/>
            <person name="Haerty W."/>
            <person name="Hahn M.W."/>
            <person name="Halligan D.L."/>
            <person name="Halpern A.L."/>
            <person name="Halter G.M."/>
            <person name="Han M.V."/>
            <person name="Heger A."/>
            <person name="Hillier L."/>
            <person name="Hinrichs A.S."/>
            <person name="Holmes I."/>
            <person name="Hoskins R.A."/>
            <person name="Hubisz M.J."/>
            <person name="Hultmark D."/>
            <person name="Huntley M.A."/>
            <person name="Jaffe D.B."/>
            <person name="Jagadeeshan S."/>
            <person name="Jeck W.R."/>
            <person name="Johnson J."/>
            <person name="Jones C.D."/>
            <person name="Jordan W.C."/>
            <person name="Karpen G.H."/>
            <person name="Kataoka E."/>
            <person name="Keightley P.D."/>
            <person name="Kheradpour P."/>
            <person name="Kirkness E.F."/>
            <person name="Koerich L.B."/>
            <person name="Kristiansen K."/>
            <person name="Kudrna D."/>
            <person name="Kulathinal R.J."/>
            <person name="Kumar S."/>
            <person name="Kwok R."/>
            <person name="Lander E."/>
            <person name="Langley C.H."/>
            <person name="Lapoint R."/>
            <person name="Lazzaro B.P."/>
            <person name="Lee S.J."/>
            <person name="Levesque L."/>
            <person name="Li R."/>
            <person name="Lin C.F."/>
            <person name="Lin M.F."/>
            <person name="Lindblad-Toh K."/>
            <person name="Llopart A."/>
            <person name="Long M."/>
            <person name="Low L."/>
            <person name="Lozovsky E."/>
            <person name="Lu J."/>
            <person name="Luo M."/>
            <person name="Machado C.A."/>
            <person name="Makalowski W."/>
            <person name="Marzo M."/>
            <person name="Matsuda M."/>
            <person name="Matzkin L."/>
            <person name="McAllister B."/>
            <person name="McBride C.S."/>
            <person name="McKernan B."/>
            <person name="McKernan K."/>
            <person name="Mendez-Lago M."/>
            <person name="Minx P."/>
            <person name="Mollenhauer M.U."/>
            <person name="Montooth K."/>
            <person name="Mount S.M."/>
            <person name="Mu X."/>
            <person name="Myers E."/>
            <person name="Negre B."/>
            <person name="Newfeld S."/>
            <person name="Nielsen R."/>
            <person name="Noor M.A."/>
            <person name="O'Grady P."/>
            <person name="Pachter L."/>
            <person name="Papaceit M."/>
            <person name="Parisi M.J."/>
            <person name="Parisi M."/>
            <person name="Parts L."/>
            <person name="Pedersen J.S."/>
            <person name="Pesole G."/>
            <person name="Phillippy A.M."/>
            <person name="Ponting C.P."/>
            <person name="Pop M."/>
            <person name="Porcelli D."/>
            <person name="Powell J.R."/>
            <person name="Prohaska S."/>
            <person name="Pruitt K."/>
            <person name="Puig M."/>
            <person name="Quesneville H."/>
            <person name="Ram K.R."/>
            <person name="Rand D."/>
            <person name="Rasmussen M.D."/>
            <person name="Reed L.K."/>
            <person name="Reenan R."/>
            <person name="Reily A."/>
            <person name="Remington K.A."/>
            <person name="Rieger T.T."/>
            <person name="Ritchie M.G."/>
            <person name="Robin C."/>
            <person name="Rogers Y.H."/>
            <person name="Rohde C."/>
            <person name="Rozas J."/>
            <person name="Rubenfield M.J."/>
            <person name="Ruiz A."/>
            <person name="Russo S."/>
            <person name="Salzberg S.L."/>
            <person name="Sanchez-Gracia A."/>
            <person name="Saranga D.J."/>
            <person name="Sato H."/>
            <person name="Schaeffer S.W."/>
            <person name="Schatz M.C."/>
            <person name="Schlenke T."/>
            <person name="Schwartz R."/>
            <person name="Segarra C."/>
            <person name="Singh R.S."/>
            <person name="Sirot L."/>
            <person name="Sirota M."/>
            <person name="Sisneros N.B."/>
            <person name="Smith C.D."/>
            <person name="Smith T.F."/>
            <person name="Spieth J."/>
            <person name="Stage D.E."/>
            <person name="Stark A."/>
            <person name="Stephan W."/>
            <person name="Strausberg R.L."/>
            <person name="Strempel S."/>
            <person name="Sturgill D."/>
            <person name="Sutton G."/>
            <person name="Sutton G.G."/>
            <person name="Tao W."/>
            <person name="Teichmann S."/>
            <person name="Tobari Y.N."/>
            <person name="Tomimura Y."/>
            <person name="Tsolas J.M."/>
            <person name="Valente V.L."/>
            <person name="Venter E."/>
            <person name="Venter J.C."/>
            <person name="Vicario S."/>
            <person name="Vieira F.G."/>
            <person name="Vilella A.J."/>
            <person name="Villasante A."/>
            <person name="Walenz B."/>
            <person name="Wang J."/>
            <person name="Wasserman M."/>
            <person name="Watts T."/>
            <person name="Wilson D."/>
            <person name="Wilson R.K."/>
            <person name="Wing R.A."/>
            <person name="Wolfner M.F."/>
            <person name="Wong A."/>
            <person name="Wong G.K."/>
            <person name="Wu C.I."/>
            <person name="Wu G."/>
            <person name="Yamamoto D."/>
            <person name="Yang H.P."/>
            <person name="Yang S.P."/>
            <person name="Yorke J.A."/>
            <person name="Yoshida K."/>
            <person name="Zdobnov E."/>
            <person name="Zhang P."/>
            <person name="Zhang Y."/>
            <person name="Zimin A.V."/>
            <person name="Baldwin J."/>
            <person name="Abdouelleil A."/>
            <person name="Abdulkadir J."/>
            <person name="Abebe A."/>
            <person name="Abera B."/>
            <person name="Abreu J."/>
            <person name="Acer S.C."/>
            <person name="Aftuck L."/>
            <person name="Alexander A."/>
            <person name="An P."/>
            <person name="Anderson E."/>
            <person name="Anderson S."/>
            <person name="Arachi H."/>
            <person name="Azer M."/>
            <person name="Bachantsang P."/>
            <person name="Barry A."/>
            <person name="Bayul T."/>
            <person name="Berlin A."/>
            <person name="Bessette D."/>
            <person name="Bloom T."/>
            <person name="Blye J."/>
            <person name="Boguslavskiy L."/>
            <person name="Bonnet C."/>
            <person name="Boukhgalter B."/>
            <person name="Bourzgui I."/>
            <person name="Brown A."/>
            <person name="Cahill P."/>
            <person name="Channer S."/>
            <person name="Cheshatsang Y."/>
            <person name="Chuda L."/>
            <person name="Citroen M."/>
            <person name="Collymore A."/>
            <person name="Cooke P."/>
            <person name="Costello M."/>
            <person name="D'Aco K."/>
            <person name="Daza R."/>
            <person name="De Haan G."/>
            <person name="DeGray S."/>
            <person name="DeMaso C."/>
            <person name="Dhargay N."/>
            <person name="Dooley K."/>
            <person name="Dooley E."/>
            <person name="Doricent M."/>
            <person name="Dorje P."/>
            <person name="Dorjee K."/>
            <person name="Dupes A."/>
            <person name="Elong R."/>
            <person name="Falk J."/>
            <person name="Farina A."/>
            <person name="Faro S."/>
            <person name="Ferguson D."/>
            <person name="Fisher S."/>
            <person name="Foley C.D."/>
            <person name="Franke A."/>
            <person name="Friedrich D."/>
            <person name="Gadbois L."/>
            <person name="Gearin G."/>
            <person name="Gearin C.R."/>
            <person name="Giannoukos G."/>
            <person name="Goode T."/>
            <person name="Graham J."/>
            <person name="Grandbois E."/>
            <person name="Grewal S."/>
            <person name="Gyaltsen K."/>
            <person name="Hafez N."/>
            <person name="Hagos B."/>
            <person name="Hall J."/>
            <person name="Henson C."/>
            <person name="Hollinger A."/>
            <person name="Honan T."/>
            <person name="Huard M.D."/>
            <person name="Hughes L."/>
            <person name="Hurhula B."/>
            <person name="Husby M.E."/>
            <person name="Kamat A."/>
            <person name="Kanga B."/>
            <person name="Kashin S."/>
            <person name="Khazanovich D."/>
            <person name="Kisner P."/>
            <person name="Lance K."/>
            <person name="Lara M."/>
            <person name="Lee W."/>
            <person name="Lennon N."/>
            <person name="Letendre F."/>
            <person name="LeVine R."/>
            <person name="Lipovsky A."/>
            <person name="Liu X."/>
            <person name="Liu J."/>
            <person name="Liu S."/>
            <person name="Lokyitsang T."/>
            <person name="Lokyitsang Y."/>
            <person name="Lubonja R."/>
            <person name="Lui A."/>
            <person name="MacDonald P."/>
            <person name="Magnisalis V."/>
            <person name="Maru K."/>
            <person name="Matthews C."/>
            <person name="McCusker W."/>
            <person name="McDonough S."/>
            <person name="Mehta T."/>
            <person name="Meldrim J."/>
            <person name="Meneus L."/>
            <person name="Mihai O."/>
            <person name="Mihalev A."/>
            <person name="Mihova T."/>
            <person name="Mittelman R."/>
            <person name="Mlenga V."/>
            <person name="Montmayeur A."/>
            <person name="Mulrain L."/>
            <person name="Navidi A."/>
            <person name="Naylor J."/>
            <person name="Negash T."/>
            <person name="Nguyen T."/>
            <person name="Nguyen N."/>
            <person name="Nicol R."/>
            <person name="Norbu C."/>
            <person name="Norbu N."/>
            <person name="Novod N."/>
            <person name="O'Neill B."/>
            <person name="Osman S."/>
            <person name="Markiewicz E."/>
            <person name="Oyono O.L."/>
            <person name="Patti C."/>
            <person name="Phunkhang P."/>
            <person name="Pierre F."/>
            <person name="Priest M."/>
            <person name="Raghuraman S."/>
            <person name="Rege F."/>
            <person name="Reyes R."/>
            <person name="Rise C."/>
            <person name="Rogov P."/>
            <person name="Ross K."/>
            <person name="Ryan E."/>
            <person name="Settipalli S."/>
            <person name="Shea T."/>
            <person name="Sherpa N."/>
            <person name="Shi L."/>
            <person name="Shih D."/>
            <person name="Sparrow T."/>
            <person name="Spaulding J."/>
            <person name="Stalker J."/>
            <person name="Stange-Thomann N."/>
            <person name="Stavropoulos S."/>
            <person name="Stone C."/>
            <person name="Strader C."/>
            <person name="Tesfaye S."/>
            <person name="Thomson T."/>
            <person name="Thoulutsang Y."/>
            <person name="Thoulutsang D."/>
            <person name="Topham K."/>
            <person name="Topping I."/>
            <person name="Tsamla T."/>
            <person name="Vassiliev H."/>
            <person name="Vo A."/>
            <person name="Wangchuk T."/>
            <person name="Wangdi T."/>
            <person name="Weiand M."/>
            <person name="Wilkinson J."/>
            <person name="Wilson A."/>
            <person name="Yadav S."/>
            <person name="Young G."/>
            <person name="Yu Q."/>
            <person name="Zembek L."/>
            <person name="Zhong D."/>
            <person name="Zimmer A."/>
            <person name="Zwirko Z."/>
            <person name="Jaffe D.B."/>
            <person name="Alvarez P."/>
            <person name="Brockman W."/>
            <person name="Butler J."/>
            <person name="Chin C."/>
            <person name="Gnerre S."/>
            <person name="Grabherr M."/>
            <person name="Kleber M."/>
            <person name="Mauceli E."/>
            <person name="MacCallum I."/>
        </authorList>
    </citation>
    <scope>NUCLEOTIDE SEQUENCE [LARGE SCALE GENOMIC DNA]</scope>
    <source>
        <strain evidence="7 8">TSC#14021-0224.01</strain>
    </source>
</reference>
<dbReference type="InterPro" id="IPR043504">
    <property type="entry name" value="Peptidase_S1_PA_chymotrypsin"/>
</dbReference>
<evidence type="ECO:0000256" key="2">
    <source>
        <dbReference type="ARBA" id="ARBA00022729"/>
    </source>
</evidence>
<dbReference type="eggNOG" id="KOG3627">
    <property type="taxonomic scope" value="Eukaryota"/>
</dbReference>
<organism evidence="7 8">
    <name type="scientific">Drosophila erecta</name>
    <name type="common">Fruit fly</name>
    <dbReference type="NCBI Taxonomy" id="7220"/>
    <lineage>
        <taxon>Eukaryota</taxon>
        <taxon>Metazoa</taxon>
        <taxon>Ecdysozoa</taxon>
        <taxon>Arthropoda</taxon>
        <taxon>Hexapoda</taxon>
        <taxon>Insecta</taxon>
        <taxon>Pterygota</taxon>
        <taxon>Neoptera</taxon>
        <taxon>Endopterygota</taxon>
        <taxon>Diptera</taxon>
        <taxon>Brachycera</taxon>
        <taxon>Muscomorpha</taxon>
        <taxon>Ephydroidea</taxon>
        <taxon>Drosophilidae</taxon>
        <taxon>Drosophila</taxon>
        <taxon>Sophophora</taxon>
    </lineage>
</organism>
<evidence type="ECO:0000313" key="7">
    <source>
        <dbReference type="EMBL" id="EDV53346.1"/>
    </source>
</evidence>
<protein>
    <submittedName>
        <fullName evidence="7">GG12075</fullName>
    </submittedName>
</protein>
<dbReference type="GO" id="GO:0006508">
    <property type="term" value="P:proteolysis"/>
    <property type="evidence" value="ECO:0007669"/>
    <property type="project" value="UniProtKB-KW"/>
</dbReference>
<keyword evidence="5" id="KW-1015">Disulfide bond</keyword>
<keyword evidence="3" id="KW-0378">Hydrolase</keyword>
<dbReference type="HOGENOM" id="CLU_006842_7_1_1"/>